<protein>
    <submittedName>
        <fullName evidence="4">2012_t:CDS:1</fullName>
    </submittedName>
</protein>
<keyword evidence="2 3" id="KW-0808">Transferase</keyword>
<gene>
    <name evidence="4" type="ORF">AGERDE_LOCUS7538</name>
</gene>
<dbReference type="GO" id="GO:0008194">
    <property type="term" value="F:UDP-glycosyltransferase activity"/>
    <property type="evidence" value="ECO:0007669"/>
    <property type="project" value="InterPro"/>
</dbReference>
<dbReference type="AlphaFoldDB" id="A0A9N9BI85"/>
<organism evidence="4 5">
    <name type="scientific">Ambispora gerdemannii</name>
    <dbReference type="NCBI Taxonomy" id="144530"/>
    <lineage>
        <taxon>Eukaryota</taxon>
        <taxon>Fungi</taxon>
        <taxon>Fungi incertae sedis</taxon>
        <taxon>Mucoromycota</taxon>
        <taxon>Glomeromycotina</taxon>
        <taxon>Glomeromycetes</taxon>
        <taxon>Archaeosporales</taxon>
        <taxon>Ambisporaceae</taxon>
        <taxon>Ambispora</taxon>
    </lineage>
</organism>
<comment type="similarity">
    <text evidence="3">Belongs to the UDP-glycosyltransferase family.</text>
</comment>
<dbReference type="SUPFAM" id="SSF53756">
    <property type="entry name" value="UDP-Glycosyltransferase/glycogen phosphorylase"/>
    <property type="match status" value="1"/>
</dbReference>
<dbReference type="InterPro" id="IPR002213">
    <property type="entry name" value="UDP_glucos_trans"/>
</dbReference>
<name>A0A9N9BI85_9GLOM</name>
<evidence type="ECO:0000313" key="4">
    <source>
        <dbReference type="EMBL" id="CAG8568925.1"/>
    </source>
</evidence>
<dbReference type="PANTHER" id="PTHR48043">
    <property type="entry name" value="EG:EG0003.4 PROTEIN-RELATED"/>
    <property type="match status" value="1"/>
</dbReference>
<dbReference type="PANTHER" id="PTHR48043:SF145">
    <property type="entry name" value="FI06409P-RELATED"/>
    <property type="match status" value="1"/>
</dbReference>
<accession>A0A9N9BI85</accession>
<dbReference type="OrthoDB" id="5835829at2759"/>
<keyword evidence="1 3" id="KW-0328">Glycosyltransferase</keyword>
<comment type="caution">
    <text evidence="4">The sequence shown here is derived from an EMBL/GenBank/DDBJ whole genome shotgun (WGS) entry which is preliminary data.</text>
</comment>
<keyword evidence="5" id="KW-1185">Reference proteome</keyword>
<dbReference type="EMBL" id="CAJVPL010001393">
    <property type="protein sequence ID" value="CAG8568925.1"/>
    <property type="molecule type" value="Genomic_DNA"/>
</dbReference>
<dbReference type="InterPro" id="IPR035595">
    <property type="entry name" value="UDP_glycos_trans_CS"/>
</dbReference>
<dbReference type="CDD" id="cd03784">
    <property type="entry name" value="GT1_Gtf-like"/>
    <property type="match status" value="1"/>
</dbReference>
<proteinExistence type="inferred from homology"/>
<reference evidence="4" key="1">
    <citation type="submission" date="2021-06" db="EMBL/GenBank/DDBJ databases">
        <authorList>
            <person name="Kallberg Y."/>
            <person name="Tangrot J."/>
            <person name="Rosling A."/>
        </authorList>
    </citation>
    <scope>NUCLEOTIDE SEQUENCE</scope>
    <source>
        <strain evidence="4">MT106</strain>
    </source>
</reference>
<dbReference type="Proteomes" id="UP000789831">
    <property type="component" value="Unassembled WGS sequence"/>
</dbReference>
<evidence type="ECO:0000313" key="5">
    <source>
        <dbReference type="Proteomes" id="UP000789831"/>
    </source>
</evidence>
<dbReference type="PROSITE" id="PS00375">
    <property type="entry name" value="UDPGT"/>
    <property type="match status" value="1"/>
</dbReference>
<sequence>MIKLSLTRLRICHDFEILANFSGNQRPIWSLLILFHIFNIFFEPVIVHSSSLPPLVRLEYDEVKIRNHTTSKHVMFLSMVGGRSHVKPILEIGQILFTIVSPNANKIIDREYPEIELITIEPIWKEVTKIAQDLFLNEYVNFRHLRKIYRKTEGHYPYAFPILLNAAVERRADVLICEMEWMAEVCADVAWVLGLPIVLEHYELGAAVSAPYKSDPIYKTDYISGCHVSLENLSFWDRFKCAVILHPILKLLQYESMFYFNSHRSAHGIEWVWSPMERIKDSLYLANSFFGFEIPEKLSPLVQEIGPIYYEYYEPLTKEPKEFLDSHPKTLYIAFGGRFWTITENYKKIMQTILEAINTKLLDGAIWSIPASHLKGIPGNITLNDGTVIDTAQIVASKHPHILLQNWAPQFAILNHTNVKLYLTHGGIQSVQESLYHAVPMLVLPLYIDQWGNAEKLMLQGCALAVSKLSLSVNDMLSKMRMLMTDDKIKLNLLRMQTLARMNGNRKYRAADLIEYVMDHAKLDPNSGSRIPTVQEWVTPDRRMGWIRGNNVDIWS</sequence>
<dbReference type="Pfam" id="PF00201">
    <property type="entry name" value="UDPGT"/>
    <property type="match status" value="1"/>
</dbReference>
<dbReference type="InterPro" id="IPR050271">
    <property type="entry name" value="UDP-glycosyltransferase"/>
</dbReference>
<evidence type="ECO:0000256" key="2">
    <source>
        <dbReference type="ARBA" id="ARBA00022679"/>
    </source>
</evidence>
<dbReference type="Gene3D" id="3.40.50.2000">
    <property type="entry name" value="Glycogen Phosphorylase B"/>
    <property type="match status" value="1"/>
</dbReference>
<evidence type="ECO:0000256" key="3">
    <source>
        <dbReference type="RuleBase" id="RU003718"/>
    </source>
</evidence>
<evidence type="ECO:0000256" key="1">
    <source>
        <dbReference type="ARBA" id="ARBA00022676"/>
    </source>
</evidence>